<evidence type="ECO:0000313" key="10">
    <source>
        <dbReference type="Proteomes" id="UP001177023"/>
    </source>
</evidence>
<dbReference type="SUPFAM" id="SSF46689">
    <property type="entry name" value="Homeodomain-like"/>
    <property type="match status" value="1"/>
</dbReference>
<feature type="non-terminal residue" evidence="9">
    <location>
        <position position="230"/>
    </location>
</feature>
<dbReference type="AlphaFoldDB" id="A0AA36D4Y2"/>
<dbReference type="InterPro" id="IPR009057">
    <property type="entry name" value="Homeodomain-like_sf"/>
</dbReference>
<keyword evidence="5" id="KW-0238">DNA-binding</keyword>
<name>A0AA36D4Y2_9BILA</name>
<dbReference type="InterPro" id="IPR001523">
    <property type="entry name" value="Paired_dom"/>
</dbReference>
<keyword evidence="4" id="KW-0805">Transcription regulation</keyword>
<dbReference type="PROSITE" id="PS51057">
    <property type="entry name" value="PAIRED_2"/>
    <property type="match status" value="1"/>
</dbReference>
<keyword evidence="10" id="KW-1185">Reference proteome</keyword>
<proteinExistence type="predicted"/>
<keyword evidence="7" id="KW-0539">Nucleus</keyword>
<reference evidence="9" key="1">
    <citation type="submission" date="2023-06" db="EMBL/GenBank/DDBJ databases">
        <authorList>
            <person name="Delattre M."/>
        </authorList>
    </citation>
    <scope>NUCLEOTIDE SEQUENCE</scope>
    <source>
        <strain evidence="9">AF72</strain>
    </source>
</reference>
<evidence type="ECO:0000256" key="3">
    <source>
        <dbReference type="ARBA" id="ARBA00022724"/>
    </source>
</evidence>
<feature type="domain" description="Paired" evidence="8">
    <location>
        <begin position="146"/>
        <end position="230"/>
    </location>
</feature>
<dbReference type="GO" id="GO:0005634">
    <property type="term" value="C:nucleus"/>
    <property type="evidence" value="ECO:0007669"/>
    <property type="project" value="UniProtKB-SubCell"/>
</dbReference>
<evidence type="ECO:0000259" key="8">
    <source>
        <dbReference type="PROSITE" id="PS51057"/>
    </source>
</evidence>
<accession>A0AA36D4Y2</accession>
<dbReference type="Gene3D" id="1.10.10.10">
    <property type="entry name" value="Winged helix-like DNA-binding domain superfamily/Winged helix DNA-binding domain"/>
    <property type="match status" value="1"/>
</dbReference>
<comment type="subcellular location">
    <subcellularLocation>
        <location evidence="1">Nucleus</location>
    </subcellularLocation>
</comment>
<evidence type="ECO:0000256" key="2">
    <source>
        <dbReference type="ARBA" id="ARBA00022473"/>
    </source>
</evidence>
<dbReference type="GO" id="GO:0000978">
    <property type="term" value="F:RNA polymerase II cis-regulatory region sequence-specific DNA binding"/>
    <property type="evidence" value="ECO:0007669"/>
    <property type="project" value="TreeGrafter"/>
</dbReference>
<dbReference type="SMART" id="SM00351">
    <property type="entry name" value="PAX"/>
    <property type="match status" value="1"/>
</dbReference>
<dbReference type="EMBL" id="CATQJA010002657">
    <property type="protein sequence ID" value="CAJ0579749.1"/>
    <property type="molecule type" value="Genomic_DNA"/>
</dbReference>
<dbReference type="GO" id="GO:0000981">
    <property type="term" value="F:DNA-binding transcription factor activity, RNA polymerase II-specific"/>
    <property type="evidence" value="ECO:0007669"/>
    <property type="project" value="TreeGrafter"/>
</dbReference>
<keyword evidence="3" id="KW-0563">Paired box</keyword>
<dbReference type="Proteomes" id="UP001177023">
    <property type="component" value="Unassembled WGS sequence"/>
</dbReference>
<evidence type="ECO:0000256" key="1">
    <source>
        <dbReference type="ARBA" id="ARBA00004123"/>
    </source>
</evidence>
<comment type="caution">
    <text evidence="9">The sequence shown here is derived from an EMBL/GenBank/DDBJ whole genome shotgun (WGS) entry which is preliminary data.</text>
</comment>
<dbReference type="PANTHER" id="PTHR45636:SF27">
    <property type="entry name" value="PAIRED DOMAIN-CONTAINING PROTEIN"/>
    <property type="match status" value="1"/>
</dbReference>
<keyword evidence="2" id="KW-0217">Developmental protein</keyword>
<dbReference type="PRINTS" id="PR00027">
    <property type="entry name" value="PAIREDBOX"/>
</dbReference>
<dbReference type="InterPro" id="IPR043565">
    <property type="entry name" value="PAX_fam"/>
</dbReference>
<organism evidence="9 10">
    <name type="scientific">Mesorhabditis spiculigera</name>
    <dbReference type="NCBI Taxonomy" id="96644"/>
    <lineage>
        <taxon>Eukaryota</taxon>
        <taxon>Metazoa</taxon>
        <taxon>Ecdysozoa</taxon>
        <taxon>Nematoda</taxon>
        <taxon>Chromadorea</taxon>
        <taxon>Rhabditida</taxon>
        <taxon>Rhabditina</taxon>
        <taxon>Rhabditomorpha</taxon>
        <taxon>Rhabditoidea</taxon>
        <taxon>Rhabditidae</taxon>
        <taxon>Mesorhabditinae</taxon>
        <taxon>Mesorhabditis</taxon>
    </lineage>
</organism>
<evidence type="ECO:0000256" key="7">
    <source>
        <dbReference type="ARBA" id="ARBA00023242"/>
    </source>
</evidence>
<evidence type="ECO:0000256" key="5">
    <source>
        <dbReference type="ARBA" id="ARBA00023125"/>
    </source>
</evidence>
<dbReference type="InterPro" id="IPR036388">
    <property type="entry name" value="WH-like_DNA-bd_sf"/>
</dbReference>
<evidence type="ECO:0000256" key="4">
    <source>
        <dbReference type="ARBA" id="ARBA00023015"/>
    </source>
</evidence>
<protein>
    <recommendedName>
        <fullName evidence="8">Paired domain-containing protein</fullName>
    </recommendedName>
</protein>
<keyword evidence="6" id="KW-0804">Transcription</keyword>
<evidence type="ECO:0000256" key="6">
    <source>
        <dbReference type="ARBA" id="ARBA00023163"/>
    </source>
</evidence>
<dbReference type="PANTHER" id="PTHR45636">
    <property type="entry name" value="PAIRED BOX PROTEIN PAX-6-RELATED-RELATED"/>
    <property type="match status" value="1"/>
</dbReference>
<gene>
    <name evidence="9" type="ORF">MSPICULIGERA_LOCUS17955</name>
</gene>
<dbReference type="Pfam" id="PF00292">
    <property type="entry name" value="PAX"/>
    <property type="match status" value="1"/>
</dbReference>
<evidence type="ECO:0000313" key="9">
    <source>
        <dbReference type="EMBL" id="CAJ0579749.1"/>
    </source>
</evidence>
<sequence>MDGEKKVEPFLPPKPEAYPNAYPPGCVRGPYCTWGHCGCLIDTSTPASLERDFNAWLHPFPNMSPSPSSSGTDYSYDTAADYPTDAAFLRPEYSAEYAIAGGCYMEYMPDYPGVGEPDVFANQEIKELAYPVIDPEAESKRNNGNFNGGTNLYGRPYCPGRPLSMLERTRIIELHLAGMKVNAISKTLCISHGCVSKIISRYRATGILSPASSPEQRKVNKYFELTQFIT</sequence>